<dbReference type="AlphaFoldDB" id="A0A150B5A4"/>
<dbReference type="InterPro" id="IPR002711">
    <property type="entry name" value="HNH"/>
</dbReference>
<evidence type="ECO:0000256" key="1">
    <source>
        <dbReference type="ARBA" id="ARBA00022722"/>
    </source>
</evidence>
<keyword evidence="2" id="KW-0378">Hydrolase</keyword>
<proteinExistence type="inferred from homology"/>
<reference evidence="5 6" key="1">
    <citation type="submission" date="2015-12" db="EMBL/GenBank/DDBJ databases">
        <title>Bacillus cereus Group isolate.</title>
        <authorList>
            <person name="Kovac J."/>
        </authorList>
    </citation>
    <scope>NUCLEOTIDE SEQUENCE [LARGE SCALE GENOMIC DNA]</scope>
    <source>
        <strain evidence="5 6">FSL W8-0275</strain>
    </source>
</reference>
<dbReference type="EMBL" id="LOMT01000079">
    <property type="protein sequence ID" value="KXX98008.1"/>
    <property type="molecule type" value="Genomic_DNA"/>
</dbReference>
<dbReference type="GO" id="GO:0003676">
    <property type="term" value="F:nucleic acid binding"/>
    <property type="evidence" value="ECO:0007669"/>
    <property type="project" value="InterPro"/>
</dbReference>
<evidence type="ECO:0000313" key="5">
    <source>
        <dbReference type="EMBL" id="KXX98008.1"/>
    </source>
</evidence>
<keyword evidence="5" id="KW-0255">Endonuclease</keyword>
<protein>
    <recommendedName>
        <fullName evidence="4">Putative HNH nuclease YajD</fullName>
    </recommendedName>
</protein>
<dbReference type="PANTHER" id="PTHR41286">
    <property type="entry name" value="HNH NUCLEASE YAJD-RELATED"/>
    <property type="match status" value="1"/>
</dbReference>
<accession>A0A150B5A4</accession>
<evidence type="ECO:0000313" key="6">
    <source>
        <dbReference type="Proteomes" id="UP000075591"/>
    </source>
</evidence>
<comment type="caution">
    <text evidence="5">The sequence shown here is derived from an EMBL/GenBank/DDBJ whole genome shotgun (WGS) entry which is preliminary data.</text>
</comment>
<name>A0A150B5A4_BACCE</name>
<organism evidence="5 6">
    <name type="scientific">Bacillus cereus</name>
    <dbReference type="NCBI Taxonomy" id="1396"/>
    <lineage>
        <taxon>Bacteria</taxon>
        <taxon>Bacillati</taxon>
        <taxon>Bacillota</taxon>
        <taxon>Bacilli</taxon>
        <taxon>Bacillales</taxon>
        <taxon>Bacillaceae</taxon>
        <taxon>Bacillus</taxon>
        <taxon>Bacillus cereus group</taxon>
    </lineage>
</organism>
<evidence type="ECO:0000256" key="3">
    <source>
        <dbReference type="ARBA" id="ARBA00038412"/>
    </source>
</evidence>
<dbReference type="GO" id="GO:0016787">
    <property type="term" value="F:hydrolase activity"/>
    <property type="evidence" value="ECO:0007669"/>
    <property type="project" value="UniProtKB-KW"/>
</dbReference>
<keyword evidence="1" id="KW-0540">Nuclease</keyword>
<dbReference type="CDD" id="cd00085">
    <property type="entry name" value="HNHc"/>
    <property type="match status" value="1"/>
</dbReference>
<gene>
    <name evidence="5" type="ORF">AT274_12030</name>
</gene>
<dbReference type="PATRIC" id="fig|1396.432.peg.849"/>
<evidence type="ECO:0000256" key="2">
    <source>
        <dbReference type="ARBA" id="ARBA00022801"/>
    </source>
</evidence>
<dbReference type="Pfam" id="PF01844">
    <property type="entry name" value="HNH"/>
    <property type="match status" value="1"/>
</dbReference>
<dbReference type="GO" id="GO:0005829">
    <property type="term" value="C:cytosol"/>
    <property type="evidence" value="ECO:0007669"/>
    <property type="project" value="TreeGrafter"/>
</dbReference>
<sequence length="267" mass="32315">MKDIFEIRDYTKDKRGRLIWISCLICNRDFQIPYIHRKAIKTCCKYCQELKISWAKNKGKYRLCKVCNKPIWCQPRKTHEYCSKQCKNLAVTIYSWKRNSTMPYTGKKKYYGPNWLMQRRRARKRDQYKCQICGIHEKEYGQELSVHHKKPFVYFESYEEANRLQNLISLCESCHRQVHKGEQHPSSFCLDKIKFTNHRNVVWTQQQKKAQQVLELLLNTDLSLREISDQTGLSYGNVRRMYRGDSWKMLYERSPQSIRPRRKNKHN</sequence>
<dbReference type="Proteomes" id="UP000075591">
    <property type="component" value="Unassembled WGS sequence"/>
</dbReference>
<dbReference type="GO" id="GO:0008270">
    <property type="term" value="F:zinc ion binding"/>
    <property type="evidence" value="ECO:0007669"/>
    <property type="project" value="InterPro"/>
</dbReference>
<dbReference type="InterPro" id="IPR003615">
    <property type="entry name" value="HNH_nuc"/>
</dbReference>
<dbReference type="SMART" id="SM00507">
    <property type="entry name" value="HNHc"/>
    <property type="match status" value="1"/>
</dbReference>
<dbReference type="RefSeq" id="WP_000651631.1">
    <property type="nucleotide sequence ID" value="NZ_CP053965.1"/>
</dbReference>
<dbReference type="PANTHER" id="PTHR41286:SF1">
    <property type="entry name" value="HNH NUCLEASE YAJD-RELATED"/>
    <property type="match status" value="1"/>
</dbReference>
<dbReference type="Gene3D" id="1.10.30.50">
    <property type="match status" value="1"/>
</dbReference>
<evidence type="ECO:0000256" key="4">
    <source>
        <dbReference type="ARBA" id="ARBA00040194"/>
    </source>
</evidence>
<comment type="similarity">
    <text evidence="3">Belongs to the HNH nuclease family.</text>
</comment>
<dbReference type="GO" id="GO:0004519">
    <property type="term" value="F:endonuclease activity"/>
    <property type="evidence" value="ECO:0007669"/>
    <property type="project" value="UniProtKB-KW"/>
</dbReference>